<feature type="transmembrane region" description="Helical" evidence="5">
    <location>
        <begin position="178"/>
        <end position="199"/>
    </location>
</feature>
<accession>A0A4S2HE52</accession>
<keyword evidence="3 5" id="KW-1133">Transmembrane helix</keyword>
<name>A0A4S2HE52_9PROT</name>
<feature type="transmembrane region" description="Helical" evidence="5">
    <location>
        <begin position="35"/>
        <end position="57"/>
    </location>
</feature>
<evidence type="ECO:0000313" key="8">
    <source>
        <dbReference type="Proteomes" id="UP000305451"/>
    </source>
</evidence>
<dbReference type="GO" id="GO:0004252">
    <property type="term" value="F:serine-type endopeptidase activity"/>
    <property type="evidence" value="ECO:0007669"/>
    <property type="project" value="InterPro"/>
</dbReference>
<dbReference type="InterPro" id="IPR022764">
    <property type="entry name" value="Peptidase_S54_rhomboid_dom"/>
</dbReference>
<dbReference type="Gene3D" id="1.20.1540.10">
    <property type="entry name" value="Rhomboid-like"/>
    <property type="match status" value="1"/>
</dbReference>
<keyword evidence="7" id="KW-0645">Protease</keyword>
<feature type="transmembrane region" description="Helical" evidence="5">
    <location>
        <begin position="87"/>
        <end position="110"/>
    </location>
</feature>
<comment type="subcellular location">
    <subcellularLocation>
        <location evidence="1">Membrane</location>
        <topology evidence="1">Multi-pass membrane protein</topology>
    </subcellularLocation>
</comment>
<comment type="caution">
    <text evidence="7">The sequence shown here is derived from an EMBL/GenBank/DDBJ whole genome shotgun (WGS) entry which is preliminary data.</text>
</comment>
<protein>
    <submittedName>
        <fullName evidence="7">Rhomboid family intramembrane serine protease</fullName>
    </submittedName>
</protein>
<dbReference type="Proteomes" id="UP000305451">
    <property type="component" value="Unassembled WGS sequence"/>
</dbReference>
<keyword evidence="8" id="KW-1185">Reference proteome</keyword>
<feature type="transmembrane region" description="Helical" evidence="5">
    <location>
        <begin position="122"/>
        <end position="145"/>
    </location>
</feature>
<evidence type="ECO:0000256" key="3">
    <source>
        <dbReference type="ARBA" id="ARBA00022989"/>
    </source>
</evidence>
<dbReference type="SUPFAM" id="SSF144091">
    <property type="entry name" value="Rhomboid-like"/>
    <property type="match status" value="1"/>
</dbReference>
<sequence>MLGGSCGAHAPSISRMASPMQEPAPRAPIFNQLPAVVVGLSAAIVAAHALGALFVPFHQIQMWLGALVTGRPPAGFPGQPLNGIPALVLHVFVHGGWTHLLMNLFILLAAGNVAARPFGRGVMAGAGFLAFFFLCAAVGGAFHLLLSGPEFGLMIGASTGVSGLIAAAGWATGGRTGMLRLALPWLVINIAMGLFGLFYSLPISWAGHIGGLVAGAVFYPLFVRWFRRG</sequence>
<keyword evidence="7" id="KW-0378">Hydrolase</keyword>
<dbReference type="GO" id="GO:0016020">
    <property type="term" value="C:membrane"/>
    <property type="evidence" value="ECO:0007669"/>
    <property type="project" value="UniProtKB-SubCell"/>
</dbReference>
<keyword evidence="4 5" id="KW-0472">Membrane</keyword>
<reference evidence="7 8" key="1">
    <citation type="journal article" date="2013" name="Int. J. Syst. Evol. Microbiol.">
        <title>Marinicauda pacifica gen. nov., sp. nov., a prosthecate alphaproteobacterium of the family Hyphomonadaceae isolated from deep seawater.</title>
        <authorList>
            <person name="Zhang X.Y."/>
            <person name="Li G.W."/>
            <person name="Wang C.S."/>
            <person name="Zhang Y.J."/>
            <person name="Xu X.W."/>
            <person name="Li H."/>
            <person name="Liu A."/>
            <person name="Liu C."/>
            <person name="Xie B.B."/>
            <person name="Qin Q.L."/>
            <person name="Xu Z."/>
            <person name="Chen X.L."/>
            <person name="Zhou B.C."/>
            <person name="Zhang Y.Z."/>
        </authorList>
    </citation>
    <scope>NUCLEOTIDE SEQUENCE [LARGE SCALE GENOMIC DNA]</scope>
    <source>
        <strain evidence="7 8">P-1 km-3</strain>
    </source>
</reference>
<evidence type="ECO:0000256" key="5">
    <source>
        <dbReference type="SAM" id="Phobius"/>
    </source>
</evidence>
<dbReference type="InterPro" id="IPR035952">
    <property type="entry name" value="Rhomboid-like_sf"/>
</dbReference>
<dbReference type="EMBL" id="SRXV01000001">
    <property type="protein sequence ID" value="TGY94061.1"/>
    <property type="molecule type" value="Genomic_DNA"/>
</dbReference>
<dbReference type="Pfam" id="PF01694">
    <property type="entry name" value="Rhomboid"/>
    <property type="match status" value="1"/>
</dbReference>
<feature type="transmembrane region" description="Helical" evidence="5">
    <location>
        <begin position="151"/>
        <end position="171"/>
    </location>
</feature>
<feature type="domain" description="Peptidase S54 rhomboid" evidence="6">
    <location>
        <begin position="87"/>
        <end position="223"/>
    </location>
</feature>
<dbReference type="PANTHER" id="PTHR43066">
    <property type="entry name" value="RHOMBOID-RELATED PROTEIN"/>
    <property type="match status" value="1"/>
</dbReference>
<feature type="transmembrane region" description="Helical" evidence="5">
    <location>
        <begin position="205"/>
        <end position="226"/>
    </location>
</feature>
<organism evidence="7 8">
    <name type="scientific">Marinicauda pacifica</name>
    <dbReference type="NCBI Taxonomy" id="1133559"/>
    <lineage>
        <taxon>Bacteria</taxon>
        <taxon>Pseudomonadati</taxon>
        <taxon>Pseudomonadota</taxon>
        <taxon>Alphaproteobacteria</taxon>
        <taxon>Maricaulales</taxon>
        <taxon>Maricaulaceae</taxon>
        <taxon>Marinicauda</taxon>
    </lineage>
</organism>
<dbReference type="GO" id="GO:0006508">
    <property type="term" value="P:proteolysis"/>
    <property type="evidence" value="ECO:0007669"/>
    <property type="project" value="UniProtKB-KW"/>
</dbReference>
<evidence type="ECO:0000259" key="6">
    <source>
        <dbReference type="Pfam" id="PF01694"/>
    </source>
</evidence>
<dbReference type="AlphaFoldDB" id="A0A4S2HE52"/>
<gene>
    <name evidence="7" type="ORF">E5162_01875</name>
</gene>
<dbReference type="PANTHER" id="PTHR43066:SF11">
    <property type="entry name" value="PEPTIDASE S54 RHOMBOID DOMAIN-CONTAINING PROTEIN"/>
    <property type="match status" value="1"/>
</dbReference>
<proteinExistence type="predicted"/>
<evidence type="ECO:0000256" key="4">
    <source>
        <dbReference type="ARBA" id="ARBA00023136"/>
    </source>
</evidence>
<evidence type="ECO:0000256" key="1">
    <source>
        <dbReference type="ARBA" id="ARBA00004141"/>
    </source>
</evidence>
<evidence type="ECO:0000313" key="7">
    <source>
        <dbReference type="EMBL" id="TGY94061.1"/>
    </source>
</evidence>
<keyword evidence="2 5" id="KW-0812">Transmembrane</keyword>
<evidence type="ECO:0000256" key="2">
    <source>
        <dbReference type="ARBA" id="ARBA00022692"/>
    </source>
</evidence>